<proteinExistence type="predicted"/>
<feature type="transmembrane region" description="Helical" evidence="7">
    <location>
        <begin position="67"/>
        <end position="91"/>
    </location>
</feature>
<dbReference type="Proteomes" id="UP000310158">
    <property type="component" value="Unassembled WGS sequence"/>
</dbReference>
<dbReference type="InterPro" id="IPR009011">
    <property type="entry name" value="Man6P_isomerase_rcpt-bd_dom_sf"/>
</dbReference>
<evidence type="ECO:0000256" key="4">
    <source>
        <dbReference type="ARBA" id="ARBA00022989"/>
    </source>
</evidence>
<protein>
    <submittedName>
        <fullName evidence="8">Uncharacterized protein</fullName>
    </submittedName>
</protein>
<sequence>MTTGANASDDSFVGDSEERQESQVQKSRKTASQWQNRHRHVGSAGSMIPVESPQGKFSKPKYTSSSLSATIMMFATFVLAIVSSLAAVSAVEVDSGTVPLKSLTEGCRFAIGRRNYNLCPLFNGVRGRRKTMEFENQTPPTVTKVVYDLSLDGPLERNTTLPEHEQVVPMFISTTCKRITAAINRRPDHRSEAPRILQVVPVVANFSKKALSPSSERFAVHAMLGKASDEHMPPPLWIHLTGGHYVDKPQKGLIHFICDLNAPDPSEPTFGWSFNGTHTFNWRTKHSCASVQAAPQQPQPTSPPEDAPAEDHNPPPTEVLDPPTEHDGQKLTEPPSLSDGSRHAITTILLCTTAGLFLVGYLIVHPPSPIRRRLTPYVRSFRRSRFRGAIGESKLLQWAQEDMALMEEDEMVNAHGENIFGLDEHIPLKPSPKKGLMSNYGTTR</sequence>
<comment type="caution">
    <text evidence="8">The sequence shown here is derived from an EMBL/GenBank/DDBJ whole genome shotgun (WGS) entry which is preliminary data.</text>
</comment>
<keyword evidence="3" id="KW-0732">Signal</keyword>
<feature type="region of interest" description="Disordered" evidence="6">
    <location>
        <begin position="1"/>
        <end position="61"/>
    </location>
</feature>
<evidence type="ECO:0000256" key="1">
    <source>
        <dbReference type="ARBA" id="ARBA00004167"/>
    </source>
</evidence>
<evidence type="ECO:0000313" key="8">
    <source>
        <dbReference type="EMBL" id="THH17934.1"/>
    </source>
</evidence>
<keyword evidence="2 7" id="KW-0812">Transmembrane</keyword>
<evidence type="ECO:0000256" key="5">
    <source>
        <dbReference type="ARBA" id="ARBA00023136"/>
    </source>
</evidence>
<keyword evidence="9" id="KW-1185">Reference proteome</keyword>
<organism evidence="8 9">
    <name type="scientific">Bondarzewia mesenterica</name>
    <dbReference type="NCBI Taxonomy" id="1095465"/>
    <lineage>
        <taxon>Eukaryota</taxon>
        <taxon>Fungi</taxon>
        <taxon>Dikarya</taxon>
        <taxon>Basidiomycota</taxon>
        <taxon>Agaricomycotina</taxon>
        <taxon>Agaricomycetes</taxon>
        <taxon>Russulales</taxon>
        <taxon>Bondarzewiaceae</taxon>
        <taxon>Bondarzewia</taxon>
    </lineage>
</organism>
<dbReference type="EMBL" id="SGPL01000092">
    <property type="protein sequence ID" value="THH17934.1"/>
    <property type="molecule type" value="Genomic_DNA"/>
</dbReference>
<dbReference type="InterPro" id="IPR018939">
    <property type="entry name" value="Autophagy-rel_prot_27"/>
</dbReference>
<name>A0A4S4LZ51_9AGAM</name>
<dbReference type="GO" id="GO:0016020">
    <property type="term" value="C:membrane"/>
    <property type="evidence" value="ECO:0007669"/>
    <property type="project" value="UniProtKB-SubCell"/>
</dbReference>
<comment type="subcellular location">
    <subcellularLocation>
        <location evidence="1">Membrane</location>
        <topology evidence="1">Single-pass membrane protein</topology>
    </subcellularLocation>
</comment>
<gene>
    <name evidence="8" type="ORF">EW146_g2971</name>
</gene>
<feature type="compositionally biased region" description="Polar residues" evidence="6">
    <location>
        <begin position="22"/>
        <end position="35"/>
    </location>
</feature>
<dbReference type="OrthoDB" id="29460at2759"/>
<feature type="compositionally biased region" description="Pro residues" evidence="6">
    <location>
        <begin position="297"/>
        <end position="306"/>
    </location>
</feature>
<evidence type="ECO:0000313" key="9">
    <source>
        <dbReference type="Proteomes" id="UP000310158"/>
    </source>
</evidence>
<dbReference type="Gene3D" id="2.70.130.10">
    <property type="entry name" value="Mannose-6-phosphate receptor binding domain"/>
    <property type="match status" value="1"/>
</dbReference>
<keyword evidence="5 7" id="KW-0472">Membrane</keyword>
<evidence type="ECO:0000256" key="2">
    <source>
        <dbReference type="ARBA" id="ARBA00022692"/>
    </source>
</evidence>
<feature type="transmembrane region" description="Helical" evidence="7">
    <location>
        <begin position="344"/>
        <end position="364"/>
    </location>
</feature>
<keyword evidence="4 7" id="KW-1133">Transmembrane helix</keyword>
<evidence type="ECO:0000256" key="6">
    <source>
        <dbReference type="SAM" id="MobiDB-lite"/>
    </source>
</evidence>
<accession>A0A4S4LZ51</accession>
<reference evidence="8 9" key="1">
    <citation type="submission" date="2019-02" db="EMBL/GenBank/DDBJ databases">
        <title>Genome sequencing of the rare red list fungi Bondarzewia mesenterica.</title>
        <authorList>
            <person name="Buettner E."/>
            <person name="Kellner H."/>
        </authorList>
    </citation>
    <scope>NUCLEOTIDE SEQUENCE [LARGE SCALE GENOMIC DNA]</scope>
    <source>
        <strain evidence="8 9">DSM 108281</strain>
    </source>
</reference>
<dbReference type="AlphaFoldDB" id="A0A4S4LZ51"/>
<evidence type="ECO:0000256" key="3">
    <source>
        <dbReference type="ARBA" id="ARBA00022729"/>
    </source>
</evidence>
<evidence type="ECO:0000256" key="7">
    <source>
        <dbReference type="SAM" id="Phobius"/>
    </source>
</evidence>
<feature type="region of interest" description="Disordered" evidence="6">
    <location>
        <begin position="288"/>
        <end position="339"/>
    </location>
</feature>
<dbReference type="Pfam" id="PF09451">
    <property type="entry name" value="ATG27"/>
    <property type="match status" value="1"/>
</dbReference>